<dbReference type="Proteomes" id="UP001286313">
    <property type="component" value="Unassembled WGS sequence"/>
</dbReference>
<accession>A0AAE1EHQ0</accession>
<evidence type="ECO:0000313" key="3">
    <source>
        <dbReference type="Proteomes" id="UP001286313"/>
    </source>
</evidence>
<evidence type="ECO:0000256" key="1">
    <source>
        <dbReference type="SAM" id="MobiDB-lite"/>
    </source>
</evidence>
<protein>
    <submittedName>
        <fullName evidence="2">Uncharacterized protein</fullName>
    </submittedName>
</protein>
<sequence length="127" mass="14747">MQRYMNLKYKTNITIVTKVEEPTKTHELRERIARFTRATTEHRGYMKRTMHYTELQQVTTRRTQEQHRKGKTTANQPSTIPAWGRWLACYILTREQASKQGGDQPWSQATTLPTLQPASQPDTGKAA</sequence>
<feature type="region of interest" description="Disordered" evidence="1">
    <location>
        <begin position="49"/>
        <end position="79"/>
    </location>
</feature>
<organism evidence="2 3">
    <name type="scientific">Petrolisthes cinctipes</name>
    <name type="common">Flat porcelain crab</name>
    <dbReference type="NCBI Taxonomy" id="88211"/>
    <lineage>
        <taxon>Eukaryota</taxon>
        <taxon>Metazoa</taxon>
        <taxon>Ecdysozoa</taxon>
        <taxon>Arthropoda</taxon>
        <taxon>Crustacea</taxon>
        <taxon>Multicrustacea</taxon>
        <taxon>Malacostraca</taxon>
        <taxon>Eumalacostraca</taxon>
        <taxon>Eucarida</taxon>
        <taxon>Decapoda</taxon>
        <taxon>Pleocyemata</taxon>
        <taxon>Anomura</taxon>
        <taxon>Galatheoidea</taxon>
        <taxon>Porcellanidae</taxon>
        <taxon>Petrolisthes</taxon>
    </lineage>
</organism>
<gene>
    <name evidence="2" type="ORF">Pcinc_040720</name>
</gene>
<proteinExistence type="predicted"/>
<feature type="region of interest" description="Disordered" evidence="1">
    <location>
        <begin position="98"/>
        <end position="127"/>
    </location>
</feature>
<comment type="caution">
    <text evidence="2">The sequence shown here is derived from an EMBL/GenBank/DDBJ whole genome shotgun (WGS) entry which is preliminary data.</text>
</comment>
<name>A0AAE1EHQ0_PETCI</name>
<dbReference type="AlphaFoldDB" id="A0AAE1EHQ0"/>
<keyword evidence="3" id="KW-1185">Reference proteome</keyword>
<dbReference type="EMBL" id="JAWQEG010007286">
    <property type="protein sequence ID" value="KAK3852704.1"/>
    <property type="molecule type" value="Genomic_DNA"/>
</dbReference>
<reference evidence="2" key="1">
    <citation type="submission" date="2023-10" db="EMBL/GenBank/DDBJ databases">
        <title>Genome assemblies of two species of porcelain crab, Petrolisthes cinctipes and Petrolisthes manimaculis (Anomura: Porcellanidae).</title>
        <authorList>
            <person name="Angst P."/>
        </authorList>
    </citation>
    <scope>NUCLEOTIDE SEQUENCE</scope>
    <source>
        <strain evidence="2">PB745_01</strain>
        <tissue evidence="2">Gill</tissue>
    </source>
</reference>
<evidence type="ECO:0000313" key="2">
    <source>
        <dbReference type="EMBL" id="KAK3852704.1"/>
    </source>
</evidence>